<dbReference type="InterPro" id="IPR005471">
    <property type="entry name" value="Tscrpt_reg_IclR_N"/>
</dbReference>
<dbReference type="PROSITE" id="PS51077">
    <property type="entry name" value="HTH_ICLR"/>
    <property type="match status" value="1"/>
</dbReference>
<dbReference type="SUPFAM" id="SSF46785">
    <property type="entry name" value="Winged helix' DNA-binding domain"/>
    <property type="match status" value="1"/>
</dbReference>
<dbReference type="InterPro" id="IPR050707">
    <property type="entry name" value="HTH_MetabolicPath_Reg"/>
</dbReference>
<dbReference type="EMBL" id="JACRAF010000053">
    <property type="protein sequence ID" value="MBI4923360.1"/>
    <property type="molecule type" value="Genomic_DNA"/>
</dbReference>
<dbReference type="AlphaFoldDB" id="A0A933NZH0"/>
<keyword evidence="1" id="KW-0805">Transcription regulation</keyword>
<dbReference type="GO" id="GO:0045892">
    <property type="term" value="P:negative regulation of DNA-templated transcription"/>
    <property type="evidence" value="ECO:0007669"/>
    <property type="project" value="TreeGrafter"/>
</dbReference>
<evidence type="ECO:0000256" key="1">
    <source>
        <dbReference type="ARBA" id="ARBA00023015"/>
    </source>
</evidence>
<keyword evidence="3" id="KW-0804">Transcription</keyword>
<sequence>MNVAEDLDKYRAPALDKGLDILELLAATEEGLSQAEIAKSLDRSPNEIYRMLDRLVRRDYVRRTSADRYELTLKLFELSHTTPPIRRLVSQATPVLRRFARDAEQAVHLVIHDRNILVVVAQVDGPGYWNVSIRVGSRIGLVNTGSGHVFLAFASEEERALMLEDHGDKRREKLPAALQARLARVGEQGYEAMASLQVASVINLSVPIFGPLGSVVAALTCPYTERLDKKDAPDQAEALRLLIAAGQDISQRSVTKE</sequence>
<reference evidence="6" key="1">
    <citation type="submission" date="2020-07" db="EMBL/GenBank/DDBJ databases">
        <title>Huge and variable diversity of episymbiotic CPR bacteria and DPANN archaea in groundwater ecosystems.</title>
        <authorList>
            <person name="He C.Y."/>
            <person name="Keren R."/>
            <person name="Whittaker M."/>
            <person name="Farag I.F."/>
            <person name="Doudna J."/>
            <person name="Cate J.H.D."/>
            <person name="Banfield J.F."/>
        </authorList>
    </citation>
    <scope>NUCLEOTIDE SEQUENCE</scope>
    <source>
        <strain evidence="6">NC_groundwater_1586_Pr3_B-0.1um_66_15</strain>
    </source>
</reference>
<feature type="domain" description="IclR-ED" evidence="5">
    <location>
        <begin position="74"/>
        <end position="255"/>
    </location>
</feature>
<dbReference type="InterPro" id="IPR014757">
    <property type="entry name" value="Tscrpt_reg_IclR_C"/>
</dbReference>
<evidence type="ECO:0000259" key="4">
    <source>
        <dbReference type="PROSITE" id="PS51077"/>
    </source>
</evidence>
<proteinExistence type="predicted"/>
<dbReference type="Pfam" id="PF09339">
    <property type="entry name" value="HTH_IclR"/>
    <property type="match status" value="1"/>
</dbReference>
<dbReference type="GO" id="GO:0003677">
    <property type="term" value="F:DNA binding"/>
    <property type="evidence" value="ECO:0007669"/>
    <property type="project" value="UniProtKB-KW"/>
</dbReference>
<name>A0A933NZH0_9HYPH</name>
<dbReference type="InterPro" id="IPR036390">
    <property type="entry name" value="WH_DNA-bd_sf"/>
</dbReference>
<dbReference type="Pfam" id="PF01614">
    <property type="entry name" value="IclR_C"/>
    <property type="match status" value="1"/>
</dbReference>
<organism evidence="6 7">
    <name type="scientific">Devosia nanyangense</name>
    <dbReference type="NCBI Taxonomy" id="1228055"/>
    <lineage>
        <taxon>Bacteria</taxon>
        <taxon>Pseudomonadati</taxon>
        <taxon>Pseudomonadota</taxon>
        <taxon>Alphaproteobacteria</taxon>
        <taxon>Hyphomicrobiales</taxon>
        <taxon>Devosiaceae</taxon>
        <taxon>Devosia</taxon>
    </lineage>
</organism>
<evidence type="ECO:0000259" key="5">
    <source>
        <dbReference type="PROSITE" id="PS51078"/>
    </source>
</evidence>
<evidence type="ECO:0000313" key="7">
    <source>
        <dbReference type="Proteomes" id="UP000782610"/>
    </source>
</evidence>
<keyword evidence="2" id="KW-0238">DNA-binding</keyword>
<evidence type="ECO:0000313" key="6">
    <source>
        <dbReference type="EMBL" id="MBI4923360.1"/>
    </source>
</evidence>
<dbReference type="InterPro" id="IPR029016">
    <property type="entry name" value="GAF-like_dom_sf"/>
</dbReference>
<dbReference type="Proteomes" id="UP000782610">
    <property type="component" value="Unassembled WGS sequence"/>
</dbReference>
<gene>
    <name evidence="6" type="ORF">HY834_16585</name>
</gene>
<dbReference type="PANTHER" id="PTHR30136:SF7">
    <property type="entry name" value="HTH-TYPE TRANSCRIPTIONAL REGULATOR KDGR-RELATED"/>
    <property type="match status" value="1"/>
</dbReference>
<comment type="caution">
    <text evidence="6">The sequence shown here is derived from an EMBL/GenBank/DDBJ whole genome shotgun (WGS) entry which is preliminary data.</text>
</comment>
<dbReference type="SUPFAM" id="SSF55781">
    <property type="entry name" value="GAF domain-like"/>
    <property type="match status" value="1"/>
</dbReference>
<dbReference type="InterPro" id="IPR036388">
    <property type="entry name" value="WH-like_DNA-bd_sf"/>
</dbReference>
<protein>
    <submittedName>
        <fullName evidence="6">IclR family transcriptional regulator</fullName>
    </submittedName>
</protein>
<dbReference type="Gene3D" id="3.30.450.40">
    <property type="match status" value="1"/>
</dbReference>
<accession>A0A933NZH0</accession>
<dbReference type="SMART" id="SM00346">
    <property type="entry name" value="HTH_ICLR"/>
    <property type="match status" value="1"/>
</dbReference>
<dbReference type="PANTHER" id="PTHR30136">
    <property type="entry name" value="HELIX-TURN-HELIX TRANSCRIPTIONAL REGULATOR, ICLR FAMILY"/>
    <property type="match status" value="1"/>
</dbReference>
<dbReference type="PROSITE" id="PS51078">
    <property type="entry name" value="ICLR_ED"/>
    <property type="match status" value="1"/>
</dbReference>
<dbReference type="GO" id="GO:0003700">
    <property type="term" value="F:DNA-binding transcription factor activity"/>
    <property type="evidence" value="ECO:0007669"/>
    <property type="project" value="TreeGrafter"/>
</dbReference>
<feature type="domain" description="HTH iclR-type" evidence="4">
    <location>
        <begin position="12"/>
        <end position="73"/>
    </location>
</feature>
<dbReference type="Gene3D" id="1.10.10.10">
    <property type="entry name" value="Winged helix-like DNA-binding domain superfamily/Winged helix DNA-binding domain"/>
    <property type="match status" value="1"/>
</dbReference>
<evidence type="ECO:0000256" key="3">
    <source>
        <dbReference type="ARBA" id="ARBA00023163"/>
    </source>
</evidence>
<evidence type="ECO:0000256" key="2">
    <source>
        <dbReference type="ARBA" id="ARBA00023125"/>
    </source>
</evidence>